<dbReference type="PANTHER" id="PTHR34315:SF4">
    <property type="entry name" value="INTRADIOL RING-CLEAVAGE DIOXYGENASES DOMAIN-CONTAINING PROTEIN"/>
    <property type="match status" value="1"/>
</dbReference>
<dbReference type="Pfam" id="PF01061">
    <property type="entry name" value="ABC2_membrane"/>
    <property type="match status" value="1"/>
</dbReference>
<comment type="caution">
    <text evidence="9">The sequence shown here is derived from an EMBL/GenBank/DDBJ whole genome shotgun (WGS) entry which is preliminary data.</text>
</comment>
<feature type="domain" description="ABC-2 type transporter transmembrane" evidence="8">
    <location>
        <begin position="340"/>
        <end position="451"/>
    </location>
</feature>
<dbReference type="AlphaFoldDB" id="A0A4R8RPB1"/>
<dbReference type="GO" id="GO:0005524">
    <property type="term" value="F:ATP binding"/>
    <property type="evidence" value="ECO:0007669"/>
    <property type="project" value="UniProtKB-KW"/>
</dbReference>
<proteinExistence type="predicted"/>
<keyword evidence="2 5" id="KW-0812">Transmembrane</keyword>
<gene>
    <name evidence="9" type="primary">PDR18</name>
    <name evidence="9" type="ORF">CTRI78_v001491</name>
</gene>
<dbReference type="GO" id="GO:0008199">
    <property type="term" value="F:ferric iron binding"/>
    <property type="evidence" value="ECO:0007669"/>
    <property type="project" value="InterPro"/>
</dbReference>
<keyword evidence="6" id="KW-0732">Signal</keyword>
<dbReference type="InterPro" id="IPR015889">
    <property type="entry name" value="Intradiol_dOase_core"/>
</dbReference>
<evidence type="ECO:0000259" key="8">
    <source>
        <dbReference type="Pfam" id="PF01061"/>
    </source>
</evidence>
<dbReference type="Gene3D" id="2.60.130.10">
    <property type="entry name" value="Aromatic compound dioxygenase"/>
    <property type="match status" value="1"/>
</dbReference>
<feature type="chain" id="PRO_5020331845" evidence="6">
    <location>
        <begin position="19"/>
        <end position="452"/>
    </location>
</feature>
<protein>
    <submittedName>
        <fullName evidence="9">ABC transporter ATP-binding protein/permease PDR18</fullName>
    </submittedName>
</protein>
<evidence type="ECO:0000256" key="5">
    <source>
        <dbReference type="SAM" id="Phobius"/>
    </source>
</evidence>
<evidence type="ECO:0000256" key="1">
    <source>
        <dbReference type="ARBA" id="ARBA00004141"/>
    </source>
</evidence>
<evidence type="ECO:0000256" key="6">
    <source>
        <dbReference type="SAM" id="SignalP"/>
    </source>
</evidence>
<dbReference type="Pfam" id="PF00775">
    <property type="entry name" value="Dioxygenase_C"/>
    <property type="match status" value="1"/>
</dbReference>
<dbReference type="GO" id="GO:0016702">
    <property type="term" value="F:oxidoreductase activity, acting on single donors with incorporation of molecular oxygen, incorporation of two atoms of oxygen"/>
    <property type="evidence" value="ECO:0007669"/>
    <property type="project" value="InterPro"/>
</dbReference>
<evidence type="ECO:0000259" key="7">
    <source>
        <dbReference type="Pfam" id="PF00775"/>
    </source>
</evidence>
<evidence type="ECO:0000256" key="3">
    <source>
        <dbReference type="ARBA" id="ARBA00022989"/>
    </source>
</evidence>
<feature type="domain" description="Intradiol ring-cleavage dioxygenases" evidence="7">
    <location>
        <begin position="94"/>
        <end position="222"/>
    </location>
</feature>
<dbReference type="InterPro" id="IPR000627">
    <property type="entry name" value="Intradiol_dOase_C"/>
</dbReference>
<feature type="transmembrane region" description="Helical" evidence="5">
    <location>
        <begin position="419"/>
        <end position="440"/>
    </location>
</feature>
<dbReference type="PANTHER" id="PTHR34315">
    <property type="match status" value="1"/>
</dbReference>
<keyword evidence="4 5" id="KW-0472">Membrane</keyword>
<dbReference type="CDD" id="cd03457">
    <property type="entry name" value="intradiol_dioxygenase_like"/>
    <property type="match status" value="1"/>
</dbReference>
<evidence type="ECO:0000313" key="9">
    <source>
        <dbReference type="EMBL" id="TDZ72023.1"/>
    </source>
</evidence>
<feature type="signal peptide" evidence="6">
    <location>
        <begin position="1"/>
        <end position="18"/>
    </location>
</feature>
<dbReference type="EMBL" id="RYZW01000008">
    <property type="protein sequence ID" value="TDZ72023.1"/>
    <property type="molecule type" value="Genomic_DNA"/>
</dbReference>
<evidence type="ECO:0000256" key="2">
    <source>
        <dbReference type="ARBA" id="ARBA00022692"/>
    </source>
</evidence>
<keyword evidence="9" id="KW-0067">ATP-binding</keyword>
<dbReference type="InterPro" id="IPR013525">
    <property type="entry name" value="ABC2_TM"/>
</dbReference>
<keyword evidence="3 5" id="KW-1133">Transmembrane helix</keyword>
<name>A0A4R8RPB1_COLTR</name>
<feature type="transmembrane region" description="Helical" evidence="5">
    <location>
        <begin position="338"/>
        <end position="361"/>
    </location>
</feature>
<sequence length="452" mass="49460">MKLQSLISTGLLVSFTLAHKELAPGVVKRHADLSKRCADAGSQFKQRRFAKRHEAAAALERRSGNSSYTIVTEAPYYDDLQNNTCVLAPDVTAGPYYWPRSETLRQDMTEDQVGVPLVLDVGVLDMATCEPLPNALVAFWHCNATGSYSSFTGRDPNTDFRELLESLNVTDFEIGTTDLHTDDTTWLRGMWPTNDEGILEMKTVFPGFYIQRAIHIHAQVFTDWVLHSNGTVKTGNTNSIGQLYFNETVSQEIMALEPYVSHTEIDRTTNDVDSVYSEGFANGYNPVIDIVPLDGVDIKNGMVGYNTIGIDTENSPSLSGSGGSGGGQGQNGTAPPSFSFYTILALCVVNALLCGAAFYDVPATSTGSYVRSCAVFFPVIYFFLNALTEVKATVEARDILLKQQQLGMMHPVAYVVTEALGAVPTATLQTLLFSVLYYFLVGLSKTASQFWT</sequence>
<dbReference type="Proteomes" id="UP000295703">
    <property type="component" value="Unassembled WGS sequence"/>
</dbReference>
<reference evidence="9 10" key="1">
    <citation type="submission" date="2018-12" db="EMBL/GenBank/DDBJ databases">
        <title>Genome sequence and assembly of Colletotrichum trifolii.</title>
        <authorList>
            <person name="Gan P."/>
            <person name="Shirasu K."/>
        </authorList>
    </citation>
    <scope>NUCLEOTIDE SEQUENCE [LARGE SCALE GENOMIC DNA]</scope>
    <source>
        <strain evidence="9 10">543-2</strain>
    </source>
</reference>
<dbReference type="GO" id="GO:0140359">
    <property type="term" value="F:ABC-type transporter activity"/>
    <property type="evidence" value="ECO:0007669"/>
    <property type="project" value="InterPro"/>
</dbReference>
<keyword evidence="10" id="KW-1185">Reference proteome</keyword>
<evidence type="ECO:0000256" key="4">
    <source>
        <dbReference type="ARBA" id="ARBA00023136"/>
    </source>
</evidence>
<comment type="subcellular location">
    <subcellularLocation>
        <location evidence="1">Membrane</location>
        <topology evidence="1">Multi-pass membrane protein</topology>
    </subcellularLocation>
</comment>
<dbReference type="GO" id="GO:0016020">
    <property type="term" value="C:membrane"/>
    <property type="evidence" value="ECO:0007669"/>
    <property type="project" value="UniProtKB-SubCell"/>
</dbReference>
<organism evidence="9 10">
    <name type="scientific">Colletotrichum trifolii</name>
    <dbReference type="NCBI Taxonomy" id="5466"/>
    <lineage>
        <taxon>Eukaryota</taxon>
        <taxon>Fungi</taxon>
        <taxon>Dikarya</taxon>
        <taxon>Ascomycota</taxon>
        <taxon>Pezizomycotina</taxon>
        <taxon>Sordariomycetes</taxon>
        <taxon>Hypocreomycetidae</taxon>
        <taxon>Glomerellales</taxon>
        <taxon>Glomerellaceae</taxon>
        <taxon>Colletotrichum</taxon>
        <taxon>Colletotrichum orbiculare species complex</taxon>
    </lineage>
</organism>
<keyword evidence="9" id="KW-0547">Nucleotide-binding</keyword>
<dbReference type="STRING" id="5466.A0A4R8RPB1"/>
<dbReference type="SUPFAM" id="SSF49482">
    <property type="entry name" value="Aromatic compound dioxygenase"/>
    <property type="match status" value="1"/>
</dbReference>
<feature type="transmembrane region" description="Helical" evidence="5">
    <location>
        <begin position="368"/>
        <end position="387"/>
    </location>
</feature>
<evidence type="ECO:0000313" key="10">
    <source>
        <dbReference type="Proteomes" id="UP000295703"/>
    </source>
</evidence>
<accession>A0A4R8RPB1</accession>